<proteinExistence type="predicted"/>
<protein>
    <submittedName>
        <fullName evidence="1">Uncharacterized protein</fullName>
    </submittedName>
</protein>
<dbReference type="AlphaFoldDB" id="A0A7J7NGE2"/>
<dbReference type="PANTHER" id="PTHR33116">
    <property type="entry name" value="REVERSE TRANSCRIPTASE ZINC-BINDING DOMAIN-CONTAINING PROTEIN-RELATED-RELATED"/>
    <property type="match status" value="1"/>
</dbReference>
<gene>
    <name evidence="1" type="ORF">GIB67_012949</name>
</gene>
<sequence>MISFQGRITLAKFVLNSVPIHNMEIYKWPQSLIKEGDNIIRNYIWMGDPTKRKGVILKWEKVCKPIKEGGLEIQSLGEVNNAMFCKLHWVFKQGTKEWAKFMKSKFSSKSGDLICYHKPSTIWKGIQTGAALSKPHIEWLIGNKMQIDFWRDTWAIDIPIMEYNDLPRHL</sequence>
<organism evidence="1 2">
    <name type="scientific">Kingdonia uniflora</name>
    <dbReference type="NCBI Taxonomy" id="39325"/>
    <lineage>
        <taxon>Eukaryota</taxon>
        <taxon>Viridiplantae</taxon>
        <taxon>Streptophyta</taxon>
        <taxon>Embryophyta</taxon>
        <taxon>Tracheophyta</taxon>
        <taxon>Spermatophyta</taxon>
        <taxon>Magnoliopsida</taxon>
        <taxon>Ranunculales</taxon>
        <taxon>Circaeasteraceae</taxon>
        <taxon>Kingdonia</taxon>
    </lineage>
</organism>
<dbReference type="OrthoDB" id="1932527at2759"/>
<name>A0A7J7NGE2_9MAGN</name>
<dbReference type="Proteomes" id="UP000541444">
    <property type="component" value="Unassembled WGS sequence"/>
</dbReference>
<comment type="caution">
    <text evidence="1">The sequence shown here is derived from an EMBL/GenBank/DDBJ whole genome shotgun (WGS) entry which is preliminary data.</text>
</comment>
<dbReference type="EMBL" id="JACGCM010000816">
    <property type="protein sequence ID" value="KAF6166052.1"/>
    <property type="molecule type" value="Genomic_DNA"/>
</dbReference>
<accession>A0A7J7NGE2</accession>
<keyword evidence="2" id="KW-1185">Reference proteome</keyword>
<evidence type="ECO:0000313" key="2">
    <source>
        <dbReference type="Proteomes" id="UP000541444"/>
    </source>
</evidence>
<evidence type="ECO:0000313" key="1">
    <source>
        <dbReference type="EMBL" id="KAF6166052.1"/>
    </source>
</evidence>
<reference evidence="1 2" key="1">
    <citation type="journal article" date="2020" name="IScience">
        <title>Genome Sequencing of the Endangered Kingdonia uniflora (Circaeasteraceae, Ranunculales) Reveals Potential Mechanisms of Evolutionary Specialization.</title>
        <authorList>
            <person name="Sun Y."/>
            <person name="Deng T."/>
            <person name="Zhang A."/>
            <person name="Moore M.J."/>
            <person name="Landis J.B."/>
            <person name="Lin N."/>
            <person name="Zhang H."/>
            <person name="Zhang X."/>
            <person name="Huang J."/>
            <person name="Zhang X."/>
            <person name="Sun H."/>
            <person name="Wang H."/>
        </authorList>
    </citation>
    <scope>NUCLEOTIDE SEQUENCE [LARGE SCALE GENOMIC DNA]</scope>
    <source>
        <strain evidence="1">TB1705</strain>
        <tissue evidence="1">Leaf</tissue>
    </source>
</reference>
<dbReference type="PANTHER" id="PTHR33116:SF78">
    <property type="entry name" value="OS12G0587133 PROTEIN"/>
    <property type="match status" value="1"/>
</dbReference>